<name>A0ABT8ZMN1_9SPHN</name>
<protein>
    <submittedName>
        <fullName evidence="2">DUF4169 family protein</fullName>
    </submittedName>
</protein>
<dbReference type="EMBL" id="JAUQOM010000005">
    <property type="protein sequence ID" value="MDO7835668.1"/>
    <property type="molecule type" value="Genomic_DNA"/>
</dbReference>
<dbReference type="Pfam" id="PF13770">
    <property type="entry name" value="DUF4169"/>
    <property type="match status" value="1"/>
</dbReference>
<comment type="caution">
    <text evidence="2">The sequence shown here is derived from an EMBL/GenBank/DDBJ whole genome shotgun (WGS) entry which is preliminary data.</text>
</comment>
<proteinExistence type="predicted"/>
<reference evidence="2" key="1">
    <citation type="submission" date="2023-07" db="EMBL/GenBank/DDBJ databases">
        <title>Bacterial whole genome sequence for Sphingobium sp. HBC34.</title>
        <authorList>
            <person name="Le V."/>
            <person name="Ko S.-R."/>
            <person name="Ahn C.-Y."/>
            <person name="Oh H.-M."/>
        </authorList>
    </citation>
    <scope>NUCLEOTIDE SEQUENCE</scope>
    <source>
        <strain evidence="2">HBC34</strain>
    </source>
</reference>
<organism evidence="2 3">
    <name type="scientific">Sphingobium cyanobacteriorum</name>
    <dbReference type="NCBI Taxonomy" id="3063954"/>
    <lineage>
        <taxon>Bacteria</taxon>
        <taxon>Pseudomonadati</taxon>
        <taxon>Pseudomonadota</taxon>
        <taxon>Alphaproteobacteria</taxon>
        <taxon>Sphingomonadales</taxon>
        <taxon>Sphingomonadaceae</taxon>
        <taxon>Sphingobium</taxon>
    </lineage>
</organism>
<keyword evidence="3" id="KW-1185">Reference proteome</keyword>
<feature type="compositionally biased region" description="Basic and acidic residues" evidence="1">
    <location>
        <begin position="37"/>
        <end position="48"/>
    </location>
</feature>
<sequence length="65" mass="7480">MGNIINLRQARKARQRIDKAREAAANRVTFGRTKAQRLADRAEEERKASQLNAAYREDHLDGEDE</sequence>
<dbReference type="Proteomes" id="UP001176471">
    <property type="component" value="Unassembled WGS sequence"/>
</dbReference>
<feature type="region of interest" description="Disordered" evidence="1">
    <location>
        <begin position="36"/>
        <end position="65"/>
    </location>
</feature>
<dbReference type="RefSeq" id="WP_304536098.1">
    <property type="nucleotide sequence ID" value="NZ_JAUQOM010000005.1"/>
</dbReference>
<evidence type="ECO:0000256" key="1">
    <source>
        <dbReference type="SAM" id="MobiDB-lite"/>
    </source>
</evidence>
<accession>A0ABT8ZMN1</accession>
<evidence type="ECO:0000313" key="2">
    <source>
        <dbReference type="EMBL" id="MDO7835668.1"/>
    </source>
</evidence>
<dbReference type="InterPro" id="IPR025227">
    <property type="entry name" value="DUF4169"/>
</dbReference>
<gene>
    <name evidence="2" type="ORF">Q4610_11505</name>
</gene>
<evidence type="ECO:0000313" key="3">
    <source>
        <dbReference type="Proteomes" id="UP001176471"/>
    </source>
</evidence>